<evidence type="ECO:0000256" key="2">
    <source>
        <dbReference type="ARBA" id="ARBA00008900"/>
    </source>
</evidence>
<evidence type="ECO:0000313" key="12">
    <source>
        <dbReference type="Proteomes" id="UP001161325"/>
    </source>
</evidence>
<dbReference type="GO" id="GO:0070497">
    <property type="term" value="F:6-carboxytetrahydropterin synthase activity"/>
    <property type="evidence" value="ECO:0007669"/>
    <property type="project" value="UniProtKB-EC"/>
</dbReference>
<organism evidence="11 12">
    <name type="scientific">Roseisolibacter agri</name>
    <dbReference type="NCBI Taxonomy" id="2014610"/>
    <lineage>
        <taxon>Bacteria</taxon>
        <taxon>Pseudomonadati</taxon>
        <taxon>Gemmatimonadota</taxon>
        <taxon>Gemmatimonadia</taxon>
        <taxon>Gemmatimonadales</taxon>
        <taxon>Gemmatimonadaceae</taxon>
        <taxon>Roseisolibacter</taxon>
    </lineage>
</organism>
<dbReference type="GO" id="GO:0008616">
    <property type="term" value="P:tRNA queuosine(34) biosynthetic process"/>
    <property type="evidence" value="ECO:0007669"/>
    <property type="project" value="UniProtKB-KW"/>
</dbReference>
<feature type="binding site" evidence="10">
    <location>
        <position position="43"/>
    </location>
    <ligand>
        <name>Zn(2+)</name>
        <dbReference type="ChEBI" id="CHEBI:29105"/>
    </ligand>
</feature>
<protein>
    <recommendedName>
        <fullName evidence="3 8">6-carboxy-5,6,7,8-tetrahydropterin synthase</fullName>
        <ecNumber evidence="8">4.-.-.-</ecNumber>
    </recommendedName>
</protein>
<keyword evidence="12" id="KW-1185">Reference proteome</keyword>
<evidence type="ECO:0000313" key="11">
    <source>
        <dbReference type="EMBL" id="GLC26072.1"/>
    </source>
</evidence>
<evidence type="ECO:0000256" key="3">
    <source>
        <dbReference type="ARBA" id="ARBA00018141"/>
    </source>
</evidence>
<comment type="pathway">
    <text evidence="1 8">Purine metabolism; 7-cyano-7-deazaguanine biosynthesis.</text>
</comment>
<evidence type="ECO:0000256" key="7">
    <source>
        <dbReference type="ARBA" id="ARBA00048807"/>
    </source>
</evidence>
<dbReference type="Gene3D" id="3.30.479.10">
    <property type="entry name" value="6-pyruvoyl tetrahydropterin synthase/QueD"/>
    <property type="match status" value="1"/>
</dbReference>
<evidence type="ECO:0000256" key="4">
    <source>
        <dbReference type="ARBA" id="ARBA00022723"/>
    </source>
</evidence>
<gene>
    <name evidence="11" type="ORF">rosag_25850</name>
</gene>
<dbReference type="PANTHER" id="PTHR12589">
    <property type="entry name" value="PYRUVOYL TETRAHYDROBIOPTERIN SYNTHASE"/>
    <property type="match status" value="1"/>
</dbReference>
<sequence>MPHVTVTRRLRFNAAHRVHNPELSDEENRRLFGKCNNPNWHGHNYVLEVSVAGEIDPRTGYVVDLGELARLVEREFVDRVDHKNLNLDVAFMQGVNPTSENIVVQAWRVIEPHVAPARLTRLRLWETENNYVEYEGA</sequence>
<dbReference type="InterPro" id="IPR038418">
    <property type="entry name" value="6-PTP_synth/QueD_sf"/>
</dbReference>
<keyword evidence="4 8" id="KW-0479">Metal-binding</keyword>
<keyword evidence="5 8" id="KW-0862">Zinc</keyword>
<accession>A0AA37Q9A3</accession>
<evidence type="ECO:0000256" key="1">
    <source>
        <dbReference type="ARBA" id="ARBA00005061"/>
    </source>
</evidence>
<evidence type="ECO:0000256" key="6">
    <source>
        <dbReference type="ARBA" id="ARBA00023239"/>
    </source>
</evidence>
<dbReference type="Proteomes" id="UP001161325">
    <property type="component" value="Unassembled WGS sequence"/>
</dbReference>
<evidence type="ECO:0000256" key="9">
    <source>
        <dbReference type="PIRSR" id="PIRSR006113-1"/>
    </source>
</evidence>
<reference evidence="11" key="1">
    <citation type="submission" date="2022-08" db="EMBL/GenBank/DDBJ databases">
        <title>Draft genome sequencing of Roseisolibacter agri AW1220.</title>
        <authorList>
            <person name="Tobiishi Y."/>
            <person name="Tonouchi A."/>
        </authorList>
    </citation>
    <scope>NUCLEOTIDE SEQUENCE</scope>
    <source>
        <strain evidence="11">AW1220</strain>
    </source>
</reference>
<dbReference type="PIRSF" id="PIRSF006113">
    <property type="entry name" value="PTP_synth"/>
    <property type="match status" value="1"/>
</dbReference>
<comment type="caution">
    <text evidence="11">The sequence shown here is derived from an EMBL/GenBank/DDBJ whole genome shotgun (WGS) entry which is preliminary data.</text>
</comment>
<dbReference type="SUPFAM" id="SSF55620">
    <property type="entry name" value="Tetrahydrobiopterin biosynthesis enzymes-like"/>
    <property type="match status" value="1"/>
</dbReference>
<feature type="active site" description="Charge relay system" evidence="9">
    <location>
        <position position="126"/>
    </location>
</feature>
<dbReference type="RefSeq" id="WP_284350542.1">
    <property type="nucleotide sequence ID" value="NZ_BRXS01000004.1"/>
</dbReference>
<feature type="binding site" evidence="10">
    <location>
        <position position="41"/>
    </location>
    <ligand>
        <name>Zn(2+)</name>
        <dbReference type="ChEBI" id="CHEBI:29105"/>
    </ligand>
</feature>
<dbReference type="InterPro" id="IPR007115">
    <property type="entry name" value="6-PTP_synth/QueD"/>
</dbReference>
<evidence type="ECO:0000256" key="5">
    <source>
        <dbReference type="ARBA" id="ARBA00022833"/>
    </source>
</evidence>
<proteinExistence type="inferred from homology"/>
<comment type="catalytic activity">
    <reaction evidence="7 8">
        <text>7,8-dihydroneopterin 3'-triphosphate + H2O = 6-carboxy-5,6,7,8-tetrahydropterin + triphosphate + acetaldehyde + 2 H(+)</text>
        <dbReference type="Rhea" id="RHEA:27966"/>
        <dbReference type="ChEBI" id="CHEBI:15343"/>
        <dbReference type="ChEBI" id="CHEBI:15377"/>
        <dbReference type="ChEBI" id="CHEBI:15378"/>
        <dbReference type="ChEBI" id="CHEBI:18036"/>
        <dbReference type="ChEBI" id="CHEBI:58462"/>
        <dbReference type="ChEBI" id="CHEBI:61032"/>
        <dbReference type="EC" id="4.1.2.50"/>
    </reaction>
</comment>
<comment type="cofactor">
    <cofactor evidence="8 10">
        <name>Zn(2+)</name>
        <dbReference type="ChEBI" id="CHEBI:29105"/>
    </cofactor>
    <text evidence="8 10">Binds 1 zinc ion per subunit.</text>
</comment>
<dbReference type="FunFam" id="3.30.479.10:FF:000003">
    <property type="entry name" value="6-pyruvoyl tetrahydrobiopterin synthase"/>
    <property type="match status" value="1"/>
</dbReference>
<feature type="binding site" evidence="10">
    <location>
        <position position="16"/>
    </location>
    <ligand>
        <name>Zn(2+)</name>
        <dbReference type="ChEBI" id="CHEBI:29105"/>
    </ligand>
</feature>
<dbReference type="EMBL" id="BRXS01000004">
    <property type="protein sequence ID" value="GLC26072.1"/>
    <property type="molecule type" value="Genomic_DNA"/>
</dbReference>
<keyword evidence="8" id="KW-0671">Queuosine biosynthesis</keyword>
<dbReference type="Pfam" id="PF01242">
    <property type="entry name" value="PTPS"/>
    <property type="match status" value="1"/>
</dbReference>
<feature type="active site" description="Charge relay system" evidence="9">
    <location>
        <position position="82"/>
    </location>
</feature>
<dbReference type="EC" id="4.-.-.-" evidence="8"/>
<dbReference type="GO" id="GO:0046872">
    <property type="term" value="F:metal ion binding"/>
    <property type="evidence" value="ECO:0007669"/>
    <property type="project" value="UniProtKB-KW"/>
</dbReference>
<keyword evidence="6 8" id="KW-0456">Lyase</keyword>
<dbReference type="AlphaFoldDB" id="A0AA37Q9A3"/>
<feature type="active site" description="Proton acceptor" evidence="9">
    <location>
        <position position="35"/>
    </location>
</feature>
<dbReference type="PANTHER" id="PTHR12589:SF7">
    <property type="entry name" value="6-PYRUVOYL TETRAHYDROBIOPTERIN SYNTHASE"/>
    <property type="match status" value="1"/>
</dbReference>
<comment type="similarity">
    <text evidence="2 8">Belongs to the PTPS family. QueD subfamily.</text>
</comment>
<name>A0AA37Q9A3_9BACT</name>
<evidence type="ECO:0000256" key="10">
    <source>
        <dbReference type="PIRSR" id="PIRSR006113-2"/>
    </source>
</evidence>
<evidence type="ECO:0000256" key="8">
    <source>
        <dbReference type="PIRNR" id="PIRNR006113"/>
    </source>
</evidence>